<dbReference type="RefSeq" id="WP_394407601.1">
    <property type="nucleotide sequence ID" value="NZ_JBIGIC010000003.1"/>
</dbReference>
<evidence type="ECO:0008006" key="3">
    <source>
        <dbReference type="Google" id="ProtNLM"/>
    </source>
</evidence>
<protein>
    <recommendedName>
        <fullName evidence="3">DUF1795 domain-containing protein</fullName>
    </recommendedName>
</protein>
<keyword evidence="2" id="KW-1185">Reference proteome</keyword>
<accession>A0ABW7H996</accession>
<proteinExistence type="predicted"/>
<sequence>MALFSYTFPLTSPPAPGRHGYDAAEFQLDLSPAWRQVLVDEGNALHFESLDDGAALIVSVDLVGTPVDEAQSVAEHCVAKRIDAHRLASATPLEVIQQRIQPHASGAALEMSYAAATGEHIHLYLGYVTRRKVLSFSMACPPDRRAAMTLFNATVPHFKPRLP</sequence>
<evidence type="ECO:0000313" key="2">
    <source>
        <dbReference type="Proteomes" id="UP001606134"/>
    </source>
</evidence>
<evidence type="ECO:0000313" key="1">
    <source>
        <dbReference type="EMBL" id="MFG6486485.1"/>
    </source>
</evidence>
<name>A0ABW7H996_9BURK</name>
<dbReference type="Proteomes" id="UP001606134">
    <property type="component" value="Unassembled WGS sequence"/>
</dbReference>
<reference evidence="1 2" key="1">
    <citation type="submission" date="2024-08" db="EMBL/GenBank/DDBJ databases">
        <authorList>
            <person name="Lu H."/>
        </authorList>
    </citation>
    <scope>NUCLEOTIDE SEQUENCE [LARGE SCALE GENOMIC DNA]</scope>
    <source>
        <strain evidence="1 2">BYS78W</strain>
    </source>
</reference>
<dbReference type="EMBL" id="JBIGIC010000003">
    <property type="protein sequence ID" value="MFG6486485.1"/>
    <property type="molecule type" value="Genomic_DNA"/>
</dbReference>
<gene>
    <name evidence="1" type="ORF">ACG04R_07385</name>
</gene>
<comment type="caution">
    <text evidence="1">The sequence shown here is derived from an EMBL/GenBank/DDBJ whole genome shotgun (WGS) entry which is preliminary data.</text>
</comment>
<organism evidence="1 2">
    <name type="scientific">Pelomonas candidula</name>
    <dbReference type="NCBI Taxonomy" id="3299025"/>
    <lineage>
        <taxon>Bacteria</taxon>
        <taxon>Pseudomonadati</taxon>
        <taxon>Pseudomonadota</taxon>
        <taxon>Betaproteobacteria</taxon>
        <taxon>Burkholderiales</taxon>
        <taxon>Sphaerotilaceae</taxon>
        <taxon>Roseateles</taxon>
    </lineage>
</organism>